<dbReference type="EMBL" id="JBIMPM010000018">
    <property type="protein sequence ID" value="MFH5252881.1"/>
    <property type="molecule type" value="Genomic_DNA"/>
</dbReference>
<keyword evidence="2" id="KW-1185">Reference proteome</keyword>
<comment type="caution">
    <text evidence="1">The sequence shown here is derived from an EMBL/GenBank/DDBJ whole genome shotgun (WGS) entry which is preliminary data.</text>
</comment>
<proteinExistence type="predicted"/>
<evidence type="ECO:0000313" key="2">
    <source>
        <dbReference type="Proteomes" id="UP001609186"/>
    </source>
</evidence>
<gene>
    <name evidence="1" type="ORF">ACGTRS_16790</name>
</gene>
<sequence>MLTSTVHLLLNRSAANNKVRTKHLAEAVTMVRQTTALMGRQEKIDPDLQRHLVKTINSVRETLAKQDSNVGWEKLKALNIIDKSIRSLSAESDVLPNASTTKRNSWQSLIEIVSPLRAVHESRYDEGAEYTQKALAQHTKLQAPGIYAARLRNVLEGDR</sequence>
<organism evidence="1 2">
    <name type="scientific">Burkholderia semiarida</name>
    <dbReference type="NCBI Taxonomy" id="2843303"/>
    <lineage>
        <taxon>Bacteria</taxon>
        <taxon>Pseudomonadati</taxon>
        <taxon>Pseudomonadota</taxon>
        <taxon>Betaproteobacteria</taxon>
        <taxon>Burkholderiales</taxon>
        <taxon>Burkholderiaceae</taxon>
        <taxon>Burkholderia</taxon>
        <taxon>Burkholderia cepacia complex</taxon>
    </lineage>
</organism>
<reference evidence="1 2" key="1">
    <citation type="submission" date="2024-10" db="EMBL/GenBank/DDBJ databases">
        <title>Burkholderia semiarida in Mexico.</title>
        <authorList>
            <person name="Estrada P."/>
        </authorList>
    </citation>
    <scope>NUCLEOTIDE SEQUENCE [LARGE SCALE GENOMIC DNA]</scope>
    <source>
        <strain evidence="1 2">CLM7-1</strain>
    </source>
</reference>
<accession>A0ABW7L730</accession>
<dbReference type="Proteomes" id="UP001609186">
    <property type="component" value="Unassembled WGS sequence"/>
</dbReference>
<name>A0ABW7L730_9BURK</name>
<evidence type="ECO:0000313" key="1">
    <source>
        <dbReference type="EMBL" id="MFH5252881.1"/>
    </source>
</evidence>
<dbReference type="RefSeq" id="WP_395129785.1">
    <property type="nucleotide sequence ID" value="NZ_JBIMPM010000018.1"/>
</dbReference>
<protein>
    <submittedName>
        <fullName evidence="1">Uncharacterized protein</fullName>
    </submittedName>
</protein>